<feature type="compositionally biased region" description="Basic and acidic residues" evidence="1">
    <location>
        <begin position="10"/>
        <end position="28"/>
    </location>
</feature>
<proteinExistence type="predicted"/>
<feature type="region of interest" description="Disordered" evidence="1">
    <location>
        <begin position="214"/>
        <end position="239"/>
    </location>
</feature>
<organism evidence="3 4">
    <name type="scientific">Gregarina niphandrodes</name>
    <name type="common">Septate eugregarine</name>
    <dbReference type="NCBI Taxonomy" id="110365"/>
    <lineage>
        <taxon>Eukaryota</taxon>
        <taxon>Sar</taxon>
        <taxon>Alveolata</taxon>
        <taxon>Apicomplexa</taxon>
        <taxon>Conoidasida</taxon>
        <taxon>Gregarinasina</taxon>
        <taxon>Eugregarinorida</taxon>
        <taxon>Gregarinidae</taxon>
        <taxon>Gregarina</taxon>
    </lineage>
</organism>
<name>A0A023AYS8_GRENI</name>
<evidence type="ECO:0000313" key="4">
    <source>
        <dbReference type="Proteomes" id="UP000019763"/>
    </source>
</evidence>
<gene>
    <name evidence="3" type="ORF">GNI_157470</name>
</gene>
<evidence type="ECO:0000256" key="1">
    <source>
        <dbReference type="SAM" id="MobiDB-lite"/>
    </source>
</evidence>
<feature type="region of interest" description="Disordered" evidence="1">
    <location>
        <begin position="104"/>
        <end position="153"/>
    </location>
</feature>
<feature type="region of interest" description="Disordered" evidence="1">
    <location>
        <begin position="1"/>
        <end position="34"/>
    </location>
</feature>
<evidence type="ECO:0000259" key="2">
    <source>
        <dbReference type="PROSITE" id="PS51998"/>
    </source>
</evidence>
<dbReference type="AlphaFoldDB" id="A0A023AYS8"/>
<dbReference type="VEuPathDB" id="CryptoDB:GNI_157470"/>
<comment type="caution">
    <text evidence="3">The sequence shown here is derived from an EMBL/GenBank/DDBJ whole genome shotgun (WGS) entry which is preliminary data.</text>
</comment>
<dbReference type="GeneID" id="22915470"/>
<protein>
    <submittedName>
        <fullName evidence="3">DEK carboxy-terminal domain protein</fullName>
    </submittedName>
</protein>
<evidence type="ECO:0000313" key="3">
    <source>
        <dbReference type="EMBL" id="EZG43822.1"/>
    </source>
</evidence>
<feature type="compositionally biased region" description="Acidic residues" evidence="1">
    <location>
        <begin position="228"/>
        <end position="239"/>
    </location>
</feature>
<dbReference type="SUPFAM" id="SSF109715">
    <property type="entry name" value="DEK C-terminal domain"/>
    <property type="match status" value="1"/>
</dbReference>
<accession>A0A023AYS8</accession>
<dbReference type="Proteomes" id="UP000019763">
    <property type="component" value="Unassembled WGS sequence"/>
</dbReference>
<dbReference type="OMA" id="QLCINCS"/>
<dbReference type="PROSITE" id="PS51998">
    <property type="entry name" value="DEK_C"/>
    <property type="match status" value="1"/>
</dbReference>
<dbReference type="Pfam" id="PF08766">
    <property type="entry name" value="DEK_C"/>
    <property type="match status" value="1"/>
</dbReference>
<dbReference type="InterPro" id="IPR014876">
    <property type="entry name" value="DEK_C"/>
</dbReference>
<keyword evidence="4" id="KW-1185">Reference proteome</keyword>
<feature type="domain" description="DEK-C" evidence="2">
    <location>
        <begin position="41"/>
        <end position="99"/>
    </location>
</feature>
<dbReference type="eggNOG" id="ENOG502S8A7">
    <property type="taxonomic scope" value="Eukaryota"/>
</dbReference>
<dbReference type="EMBL" id="AFNH02001173">
    <property type="protein sequence ID" value="EZG43822.1"/>
    <property type="molecule type" value="Genomic_DNA"/>
</dbReference>
<reference evidence="3" key="1">
    <citation type="submission" date="2013-12" db="EMBL/GenBank/DDBJ databases">
        <authorList>
            <person name="Omoto C.K."/>
            <person name="Sibley D."/>
            <person name="Venepally P."/>
            <person name="Hadjithomas M."/>
            <person name="Karamycheva S."/>
            <person name="Brunk B."/>
            <person name="Roos D."/>
            <person name="Caler E."/>
            <person name="Lorenzi H."/>
        </authorList>
    </citation>
    <scope>NUCLEOTIDE SEQUENCE</scope>
</reference>
<dbReference type="RefSeq" id="XP_011132977.1">
    <property type="nucleotide sequence ID" value="XM_011134675.1"/>
</dbReference>
<sequence length="239" mass="26551">MDVDVTGLEDGVKMDGEKTEGVKLKGEKAEEEPLADMSWERITDQDLENGIRGIVNSDNITSMTKRILRHELEQHFGLPENSLLPAKDRIKNVLTRVVNEVDQVSPSSSECVPRKKRVRKEAEDSEGSSAGEQQRSAKRSNRRSATGPMTKAQFMDNAVTFKSQIGPVEFDLAPRKFSTGSCGWFYGSKHDLMVGDVPVTCRFTLNCIALGSKNWPNGKSKVAAQSDSNEEENDIEEEE</sequence>
<dbReference type="OrthoDB" id="361877at2759"/>